<comment type="pathway">
    <text evidence="2 13">Glycolipid biosynthesis; lipid IV(A) biosynthesis; lipid IV(A) from (3R)-3-hydroxytetradecanoyl-[acyl-carrier-protein] and UDP-N-acetyl-alpha-D-glucosamine: step 6/6.</text>
</comment>
<reference evidence="14 15" key="1">
    <citation type="submission" date="2019-10" db="EMBL/GenBank/DDBJ databases">
        <title>Isolation, Identification of Microvirga thermotolerans HR1, a novel thermophilic bacterium and Comparative Genomics of the genus Microvirga.</title>
        <authorList>
            <person name="Li J."/>
            <person name="Zhang W."/>
            <person name="Lin M."/>
            <person name="Wang J."/>
        </authorList>
    </citation>
    <scope>NUCLEOTIDE SEQUENCE [LARGE SCALE GENOMIC DNA]</scope>
    <source>
        <strain evidence="14 15">HR1</strain>
    </source>
</reference>
<proteinExistence type="inferred from homology"/>
<evidence type="ECO:0000256" key="4">
    <source>
        <dbReference type="ARBA" id="ARBA00016436"/>
    </source>
</evidence>
<protein>
    <recommendedName>
        <fullName evidence="4 13">Tetraacyldisaccharide 4'-kinase</fullName>
        <ecNumber evidence="3 13">2.7.1.130</ecNumber>
    </recommendedName>
    <alternativeName>
        <fullName evidence="12 13">Lipid A 4'-kinase</fullName>
    </alternativeName>
</protein>
<dbReference type="GO" id="GO:0009029">
    <property type="term" value="F:lipid-A 4'-kinase activity"/>
    <property type="evidence" value="ECO:0007669"/>
    <property type="project" value="UniProtKB-UniRule"/>
</dbReference>
<accession>A0A5P9JUD6</accession>
<dbReference type="GO" id="GO:0005886">
    <property type="term" value="C:plasma membrane"/>
    <property type="evidence" value="ECO:0007669"/>
    <property type="project" value="TreeGrafter"/>
</dbReference>
<dbReference type="PANTHER" id="PTHR42724">
    <property type="entry name" value="TETRAACYLDISACCHARIDE 4'-KINASE"/>
    <property type="match status" value="1"/>
</dbReference>
<evidence type="ECO:0000256" key="8">
    <source>
        <dbReference type="ARBA" id="ARBA00022741"/>
    </source>
</evidence>
<evidence type="ECO:0000256" key="10">
    <source>
        <dbReference type="ARBA" id="ARBA00022840"/>
    </source>
</evidence>
<name>A0A5P9JUD6_9HYPH</name>
<dbReference type="NCBIfam" id="TIGR00682">
    <property type="entry name" value="lpxK"/>
    <property type="match status" value="1"/>
</dbReference>
<evidence type="ECO:0000256" key="1">
    <source>
        <dbReference type="ARBA" id="ARBA00002274"/>
    </source>
</evidence>
<dbReference type="KEGG" id="mico:GDR74_05580"/>
<dbReference type="GO" id="GO:0005524">
    <property type="term" value="F:ATP binding"/>
    <property type="evidence" value="ECO:0007669"/>
    <property type="project" value="UniProtKB-UniRule"/>
</dbReference>
<dbReference type="GO" id="GO:0009245">
    <property type="term" value="P:lipid A biosynthetic process"/>
    <property type="evidence" value="ECO:0007669"/>
    <property type="project" value="UniProtKB-UniRule"/>
</dbReference>
<evidence type="ECO:0000256" key="12">
    <source>
        <dbReference type="ARBA" id="ARBA00029757"/>
    </source>
</evidence>
<evidence type="ECO:0000256" key="7">
    <source>
        <dbReference type="ARBA" id="ARBA00022679"/>
    </source>
</evidence>
<keyword evidence="5 13" id="KW-0444">Lipid biosynthesis</keyword>
<gene>
    <name evidence="13" type="primary">lpxK</name>
    <name evidence="14" type="ORF">GDR74_05580</name>
</gene>
<dbReference type="InterPro" id="IPR003758">
    <property type="entry name" value="LpxK"/>
</dbReference>
<evidence type="ECO:0000256" key="11">
    <source>
        <dbReference type="ARBA" id="ARBA00023098"/>
    </source>
</evidence>
<dbReference type="GO" id="GO:0009244">
    <property type="term" value="P:lipopolysaccharide core region biosynthetic process"/>
    <property type="evidence" value="ECO:0007669"/>
    <property type="project" value="TreeGrafter"/>
</dbReference>
<evidence type="ECO:0000256" key="9">
    <source>
        <dbReference type="ARBA" id="ARBA00022777"/>
    </source>
</evidence>
<evidence type="ECO:0000256" key="6">
    <source>
        <dbReference type="ARBA" id="ARBA00022556"/>
    </source>
</evidence>
<evidence type="ECO:0000256" key="3">
    <source>
        <dbReference type="ARBA" id="ARBA00012071"/>
    </source>
</evidence>
<keyword evidence="6 13" id="KW-0441">Lipid A biosynthesis</keyword>
<evidence type="ECO:0000313" key="14">
    <source>
        <dbReference type="EMBL" id="QFU15731.1"/>
    </source>
</evidence>
<dbReference type="UniPathway" id="UPA00359">
    <property type="reaction ID" value="UER00482"/>
</dbReference>
<keyword evidence="9 13" id="KW-0418">Kinase</keyword>
<dbReference type="SUPFAM" id="SSF52540">
    <property type="entry name" value="P-loop containing nucleoside triphosphate hydrolases"/>
    <property type="match status" value="1"/>
</dbReference>
<keyword evidence="8 13" id="KW-0547">Nucleotide-binding</keyword>
<dbReference type="HAMAP" id="MF_00409">
    <property type="entry name" value="LpxK"/>
    <property type="match status" value="1"/>
</dbReference>
<dbReference type="EC" id="2.7.1.130" evidence="3 13"/>
<dbReference type="RefSeq" id="WP_152585376.1">
    <property type="nucleotide sequence ID" value="NZ_CP045423.1"/>
</dbReference>
<dbReference type="AlphaFoldDB" id="A0A5P9JUD6"/>
<dbReference type="Pfam" id="PF02606">
    <property type="entry name" value="LpxK"/>
    <property type="match status" value="1"/>
</dbReference>
<organism evidence="14 15">
    <name type="scientific">Microvirga thermotolerans</name>
    <dbReference type="NCBI Taxonomy" id="2651334"/>
    <lineage>
        <taxon>Bacteria</taxon>
        <taxon>Pseudomonadati</taxon>
        <taxon>Pseudomonadota</taxon>
        <taxon>Alphaproteobacteria</taxon>
        <taxon>Hyphomicrobiales</taxon>
        <taxon>Methylobacteriaceae</taxon>
        <taxon>Microvirga</taxon>
    </lineage>
</organism>
<evidence type="ECO:0000256" key="13">
    <source>
        <dbReference type="HAMAP-Rule" id="MF_00409"/>
    </source>
</evidence>
<dbReference type="Proteomes" id="UP000325614">
    <property type="component" value="Chromosome"/>
</dbReference>
<sequence length="343" mass="35937">MRAPRFWERKSPSLPARLLSPAAAIYGRVAASRMRRPGRRAEIPVLCVGNFTAGGAGKTPTALAIAEILTEAGETPAFLSRGYGGRLAGPVQVRIDHTAADVGDEPLLLAGMAPTVVSRDRPRGAGLAVETGATVIVMDDGLQNPSLLKDGAIAVIDGATGIGNGLPLPAGPLRAPMEAQWPAVDAVVVIGEGEPGTALAAEAERRGKRAFRGVLEPDPAVVESLSGRPLLAFAGIGRPDKFFATLRACGLTVAQAVAFADHHAFDASDIASLKGEAERRGLQPVTTEKDLVRIEGAAALPPWPELRALPVRLRLEDPQSFRRFLLRRIAGRRTGLPPDAPSG</sequence>
<comment type="catalytic activity">
    <reaction evidence="13">
        <text>a lipid A disaccharide + ATP = a lipid IVA + ADP + H(+)</text>
        <dbReference type="Rhea" id="RHEA:67840"/>
        <dbReference type="ChEBI" id="CHEBI:15378"/>
        <dbReference type="ChEBI" id="CHEBI:30616"/>
        <dbReference type="ChEBI" id="CHEBI:176343"/>
        <dbReference type="ChEBI" id="CHEBI:176425"/>
        <dbReference type="ChEBI" id="CHEBI:456216"/>
        <dbReference type="EC" id="2.7.1.130"/>
    </reaction>
</comment>
<feature type="binding site" evidence="13">
    <location>
        <begin position="52"/>
        <end position="59"/>
    </location>
    <ligand>
        <name>ATP</name>
        <dbReference type="ChEBI" id="CHEBI:30616"/>
    </ligand>
</feature>
<dbReference type="InterPro" id="IPR027417">
    <property type="entry name" value="P-loop_NTPase"/>
</dbReference>
<evidence type="ECO:0000313" key="15">
    <source>
        <dbReference type="Proteomes" id="UP000325614"/>
    </source>
</evidence>
<keyword evidence="7 13" id="KW-0808">Transferase</keyword>
<dbReference type="EMBL" id="CP045423">
    <property type="protein sequence ID" value="QFU15731.1"/>
    <property type="molecule type" value="Genomic_DNA"/>
</dbReference>
<comment type="similarity">
    <text evidence="13">Belongs to the LpxK family.</text>
</comment>
<comment type="function">
    <text evidence="1 13">Transfers the gamma-phosphate of ATP to the 4'-position of a tetraacyldisaccharide 1-phosphate intermediate (termed DS-1-P) to form tetraacyldisaccharide 1,4'-bis-phosphate (lipid IVA).</text>
</comment>
<evidence type="ECO:0000256" key="2">
    <source>
        <dbReference type="ARBA" id="ARBA00004870"/>
    </source>
</evidence>
<keyword evidence="10 13" id="KW-0067">ATP-binding</keyword>
<dbReference type="PANTHER" id="PTHR42724:SF1">
    <property type="entry name" value="TETRAACYLDISACCHARIDE 4'-KINASE, MITOCHONDRIAL-RELATED"/>
    <property type="match status" value="1"/>
</dbReference>
<keyword evidence="15" id="KW-1185">Reference proteome</keyword>
<keyword evidence="11 13" id="KW-0443">Lipid metabolism</keyword>
<evidence type="ECO:0000256" key="5">
    <source>
        <dbReference type="ARBA" id="ARBA00022516"/>
    </source>
</evidence>